<evidence type="ECO:0000256" key="5">
    <source>
        <dbReference type="ARBA" id="ARBA00022833"/>
    </source>
</evidence>
<dbReference type="SUPFAM" id="SSF57716">
    <property type="entry name" value="Glucocorticoid receptor-like (DNA-binding domain)"/>
    <property type="match status" value="4"/>
</dbReference>
<dbReference type="SUPFAM" id="SSF54236">
    <property type="entry name" value="Ubiquitin-like"/>
    <property type="match status" value="1"/>
</dbReference>
<evidence type="ECO:0000313" key="14">
    <source>
        <dbReference type="Proteomes" id="UP000054783"/>
    </source>
</evidence>
<feature type="region of interest" description="Disordered" evidence="9">
    <location>
        <begin position="427"/>
        <end position="487"/>
    </location>
</feature>
<evidence type="ECO:0000259" key="12">
    <source>
        <dbReference type="PROSITE" id="PS50053"/>
    </source>
</evidence>
<evidence type="ECO:0000256" key="2">
    <source>
        <dbReference type="ARBA" id="ARBA00022541"/>
    </source>
</evidence>
<keyword evidence="4" id="KW-0677">Repeat</keyword>
<feature type="domain" description="LIM zinc-binding" evidence="11">
    <location>
        <begin position="230"/>
        <end position="290"/>
    </location>
</feature>
<evidence type="ECO:0000256" key="10">
    <source>
        <dbReference type="SAM" id="Phobius"/>
    </source>
</evidence>
<dbReference type="Pfam" id="PF00240">
    <property type="entry name" value="ubiquitin"/>
    <property type="match status" value="1"/>
</dbReference>
<dbReference type="GO" id="GO:0046872">
    <property type="term" value="F:metal ion binding"/>
    <property type="evidence" value="ECO:0007669"/>
    <property type="project" value="UniProtKB-KW"/>
</dbReference>
<dbReference type="PROSITE" id="PS00478">
    <property type="entry name" value="LIM_DOMAIN_1"/>
    <property type="match status" value="1"/>
</dbReference>
<dbReference type="GO" id="GO:0060537">
    <property type="term" value="P:muscle tissue development"/>
    <property type="evidence" value="ECO:0007669"/>
    <property type="project" value="TreeGrafter"/>
</dbReference>
<dbReference type="GO" id="GO:0030018">
    <property type="term" value="C:Z disc"/>
    <property type="evidence" value="ECO:0007669"/>
    <property type="project" value="TreeGrafter"/>
</dbReference>
<proteinExistence type="predicted"/>
<keyword evidence="10" id="KW-0812">Transmembrane</keyword>
<dbReference type="Pfam" id="PF00412">
    <property type="entry name" value="LIM"/>
    <property type="match status" value="2"/>
</dbReference>
<evidence type="ECO:0000259" key="11">
    <source>
        <dbReference type="PROSITE" id="PS50023"/>
    </source>
</evidence>
<keyword evidence="3 8" id="KW-0479">Metal-binding</keyword>
<name>A0A0V1AGP5_9BILA</name>
<gene>
    <name evidence="13" type="primary">CSRP2</name>
    <name evidence="13" type="ORF">T12_4334</name>
</gene>
<dbReference type="Gene3D" id="3.10.20.90">
    <property type="entry name" value="Phosphatidylinositol 3-kinase Catalytic Subunit, Chain A, domain 1"/>
    <property type="match status" value="1"/>
</dbReference>
<evidence type="ECO:0000313" key="13">
    <source>
        <dbReference type="EMBL" id="KRY23822.1"/>
    </source>
</evidence>
<dbReference type="Proteomes" id="UP000054783">
    <property type="component" value="Unassembled WGS sequence"/>
</dbReference>
<dbReference type="SMART" id="SM00213">
    <property type="entry name" value="UBQ"/>
    <property type="match status" value="1"/>
</dbReference>
<dbReference type="InterPro" id="IPR000626">
    <property type="entry name" value="Ubiquitin-like_dom"/>
</dbReference>
<feature type="domain" description="LIM zinc-binding" evidence="11">
    <location>
        <begin position="100"/>
        <end position="162"/>
    </location>
</feature>
<organism evidence="13 14">
    <name type="scientific">Trichinella patagoniensis</name>
    <dbReference type="NCBI Taxonomy" id="990121"/>
    <lineage>
        <taxon>Eukaryota</taxon>
        <taxon>Metazoa</taxon>
        <taxon>Ecdysozoa</taxon>
        <taxon>Nematoda</taxon>
        <taxon>Enoplea</taxon>
        <taxon>Dorylaimia</taxon>
        <taxon>Trichinellida</taxon>
        <taxon>Trichinellidae</taxon>
        <taxon>Trichinella</taxon>
    </lineage>
</organism>
<sequence>MLMNSGENWKIPSSVSTLKQFQLQLFTDTMSIMLKYTAHRSPVQRRNVIGQFDEADDESSLRRCQFEISTAHSAVVKFCLQPRQRQLAFTFRQMNRIINHQCPRCSKTVYFAEEIVAIGQHWHRACFRCANPQCQKRLDSLNCADHDGEAYCTYCYKKLFGPKGYGYGQGAGVLSMECANNGESQLSNVSSFAQAQVAPLLERSSATNRQDSASIFNKSTRHSMGSIEQPICRRCSKAAYIAERVVSAGGVWHKVCLTCAECNKILESAVACENNGEVYCKTCYGRKFGPKGYGYGVGAGTLQTPRRKQMNNERILKGIGNEVVIALGFWLFVLLIILAWLSTSVPQDTRTYVVVQYENNDASAVVQKNLLIHTAPLKFCMISSLFDINCDAIYLNSVNVYDFQSSSSVVPDEMRIVELSDEHTLAEPPALVSNSSDEEQQPVVNDGATSDPIPGNEQPVNESPKPPLASTENAANAKPLNNSTGDKPCLAYVKPPVESASENADTAKSTLKLRFLDESHRLVVTLLSQSVGDFKRQNFESDINEGKIIRLIYRGQLLRDDSRSLASYGLSDNCVVHCHISQAPYSTTNGSGSSTGTSAGQPFEEANRFDVGNWILPIFGVEFAMVGYALYNYPQYFDTTSVISLILCTIIFLMFCVGSTNRRNSGAENENSRTDAVNQRVTSTST</sequence>
<keyword evidence="14" id="KW-1185">Reference proteome</keyword>
<keyword evidence="2" id="KW-0517">Myogenesis</keyword>
<keyword evidence="10" id="KW-1133">Transmembrane helix</keyword>
<dbReference type="EMBL" id="JYDQ01000001">
    <property type="protein sequence ID" value="KRY23822.1"/>
    <property type="molecule type" value="Genomic_DNA"/>
</dbReference>
<dbReference type="GO" id="GO:0007517">
    <property type="term" value="P:muscle organ development"/>
    <property type="evidence" value="ECO:0007669"/>
    <property type="project" value="UniProtKB-KW"/>
</dbReference>
<evidence type="ECO:0000256" key="8">
    <source>
        <dbReference type="PROSITE-ProRule" id="PRU00125"/>
    </source>
</evidence>
<reference evidence="13 14" key="1">
    <citation type="submission" date="2015-01" db="EMBL/GenBank/DDBJ databases">
        <title>Evolution of Trichinella species and genotypes.</title>
        <authorList>
            <person name="Korhonen P.K."/>
            <person name="Edoardo P."/>
            <person name="Giuseppe L.R."/>
            <person name="Gasser R.B."/>
        </authorList>
    </citation>
    <scope>NUCLEOTIDE SEQUENCE [LARGE SCALE GENOMIC DNA]</scope>
    <source>
        <strain evidence="13">ISS2496</strain>
    </source>
</reference>
<dbReference type="SMART" id="SM00132">
    <property type="entry name" value="LIM"/>
    <property type="match status" value="2"/>
</dbReference>
<evidence type="ECO:0000256" key="6">
    <source>
        <dbReference type="ARBA" id="ARBA00023038"/>
    </source>
</evidence>
<dbReference type="GO" id="GO:0005634">
    <property type="term" value="C:nucleus"/>
    <property type="evidence" value="ECO:0007669"/>
    <property type="project" value="UniProtKB-SubCell"/>
</dbReference>
<feature type="transmembrane region" description="Helical" evidence="10">
    <location>
        <begin position="636"/>
        <end position="657"/>
    </location>
</feature>
<feature type="domain" description="Ubiquitin-like" evidence="12">
    <location>
        <begin position="509"/>
        <end position="582"/>
    </location>
</feature>
<dbReference type="InterPro" id="IPR001781">
    <property type="entry name" value="Znf_LIM"/>
</dbReference>
<dbReference type="OrthoDB" id="1679758at2759"/>
<comment type="subcellular location">
    <subcellularLocation>
        <location evidence="1">Nucleus</location>
    </subcellularLocation>
</comment>
<evidence type="ECO:0000256" key="3">
    <source>
        <dbReference type="ARBA" id="ARBA00022723"/>
    </source>
</evidence>
<dbReference type="GO" id="GO:0008307">
    <property type="term" value="F:structural constituent of muscle"/>
    <property type="evidence" value="ECO:0007669"/>
    <property type="project" value="TreeGrafter"/>
</dbReference>
<keyword evidence="10" id="KW-0472">Membrane</keyword>
<dbReference type="InterPro" id="IPR029071">
    <property type="entry name" value="Ubiquitin-like_domsf"/>
</dbReference>
<evidence type="ECO:0000256" key="9">
    <source>
        <dbReference type="SAM" id="MobiDB-lite"/>
    </source>
</evidence>
<keyword evidence="6 8" id="KW-0440">LIM domain</keyword>
<comment type="caution">
    <text evidence="13">The sequence shown here is derived from an EMBL/GenBank/DDBJ whole genome shotgun (WGS) entry which is preliminary data.</text>
</comment>
<evidence type="ECO:0000256" key="1">
    <source>
        <dbReference type="ARBA" id="ARBA00004123"/>
    </source>
</evidence>
<dbReference type="PANTHER" id="PTHR24215:SF35">
    <property type="entry name" value="MUSCLE LIM PROTEIN MLP84B"/>
    <property type="match status" value="1"/>
</dbReference>
<dbReference type="GO" id="GO:0045214">
    <property type="term" value="P:sarcomere organization"/>
    <property type="evidence" value="ECO:0007669"/>
    <property type="project" value="TreeGrafter"/>
</dbReference>
<keyword evidence="7" id="KW-0539">Nucleus</keyword>
<dbReference type="AlphaFoldDB" id="A0A0V1AGP5"/>
<feature type="region of interest" description="Disordered" evidence="9">
    <location>
        <begin position="664"/>
        <end position="686"/>
    </location>
</feature>
<dbReference type="CDD" id="cd17057">
    <property type="entry name" value="Ubl_TMUB1_like"/>
    <property type="match status" value="1"/>
</dbReference>
<feature type="compositionally biased region" description="Polar residues" evidence="9">
    <location>
        <begin position="470"/>
        <end position="485"/>
    </location>
</feature>
<feature type="transmembrane region" description="Helical" evidence="10">
    <location>
        <begin position="323"/>
        <end position="341"/>
    </location>
</feature>
<accession>A0A0V1AGP5</accession>
<evidence type="ECO:0000256" key="7">
    <source>
        <dbReference type="ARBA" id="ARBA00023242"/>
    </source>
</evidence>
<dbReference type="PANTHER" id="PTHR24215">
    <property type="entry name" value="RHO-GTPASE-ACTIVATING PROTEIN LRG1"/>
    <property type="match status" value="1"/>
</dbReference>
<feature type="transmembrane region" description="Helical" evidence="10">
    <location>
        <begin position="611"/>
        <end position="630"/>
    </location>
</feature>
<dbReference type="PROSITE" id="PS50053">
    <property type="entry name" value="UBIQUITIN_2"/>
    <property type="match status" value="1"/>
</dbReference>
<dbReference type="FunFam" id="2.10.110.10:FF:000001">
    <property type="entry name" value="Cysteine and glycine-rich protein 1"/>
    <property type="match status" value="2"/>
</dbReference>
<dbReference type="PROSITE" id="PS50023">
    <property type="entry name" value="LIM_DOMAIN_2"/>
    <property type="match status" value="2"/>
</dbReference>
<dbReference type="STRING" id="990121.A0A0V1AGP5"/>
<dbReference type="GO" id="GO:0042805">
    <property type="term" value="F:actinin binding"/>
    <property type="evidence" value="ECO:0007669"/>
    <property type="project" value="TreeGrafter"/>
</dbReference>
<dbReference type="Gene3D" id="2.10.110.10">
    <property type="entry name" value="Cysteine Rich Protein"/>
    <property type="match status" value="2"/>
</dbReference>
<protein>
    <submittedName>
        <fullName evidence="13">Cysteine and glycine-rich protein 2</fullName>
    </submittedName>
</protein>
<keyword evidence="5 8" id="KW-0862">Zinc</keyword>
<evidence type="ECO:0000256" key="4">
    <source>
        <dbReference type="ARBA" id="ARBA00022737"/>
    </source>
</evidence>
<dbReference type="CDD" id="cd09326">
    <property type="entry name" value="LIM_CRP_like"/>
    <property type="match status" value="2"/>
</dbReference>